<dbReference type="EMBL" id="JABAIM010000004">
    <property type="protein sequence ID" value="NLR76459.1"/>
    <property type="molecule type" value="Genomic_DNA"/>
</dbReference>
<evidence type="ECO:0000256" key="3">
    <source>
        <dbReference type="ARBA" id="ARBA00023136"/>
    </source>
</evidence>
<keyword evidence="5" id="KW-0998">Cell outer membrane</keyword>
<dbReference type="NCBIfam" id="NF047847">
    <property type="entry name" value="SS_mature_LptM"/>
    <property type="match status" value="1"/>
</dbReference>
<gene>
    <name evidence="7" type="ORF">HF682_14930</name>
</gene>
<evidence type="ECO:0008006" key="9">
    <source>
        <dbReference type="Google" id="ProtNLM"/>
    </source>
</evidence>
<keyword evidence="2" id="KW-0732">Signal</keyword>
<organism evidence="7 8">
    <name type="scientific">Leeia aquatica</name>
    <dbReference type="NCBI Taxonomy" id="2725557"/>
    <lineage>
        <taxon>Bacteria</taxon>
        <taxon>Pseudomonadati</taxon>
        <taxon>Pseudomonadota</taxon>
        <taxon>Betaproteobacteria</taxon>
        <taxon>Neisseriales</taxon>
        <taxon>Leeiaceae</taxon>
        <taxon>Leeia</taxon>
    </lineage>
</organism>
<accession>A0A847SGZ0</accession>
<protein>
    <recommendedName>
        <fullName evidence="9">Lipoprotein</fullName>
    </recommendedName>
</protein>
<comment type="caution">
    <text evidence="7">The sequence shown here is derived from an EMBL/GenBank/DDBJ whole genome shotgun (WGS) entry which is preliminary data.</text>
</comment>
<evidence type="ECO:0000256" key="5">
    <source>
        <dbReference type="ARBA" id="ARBA00023237"/>
    </source>
</evidence>
<proteinExistence type="predicted"/>
<dbReference type="Pfam" id="PF13627">
    <property type="entry name" value="LptM_cons"/>
    <property type="match status" value="1"/>
</dbReference>
<name>A0A847SGZ0_9NEIS</name>
<evidence type="ECO:0000313" key="8">
    <source>
        <dbReference type="Proteomes" id="UP000587991"/>
    </source>
</evidence>
<evidence type="ECO:0000256" key="4">
    <source>
        <dbReference type="ARBA" id="ARBA00023139"/>
    </source>
</evidence>
<reference evidence="7 8" key="1">
    <citation type="submission" date="2020-04" db="EMBL/GenBank/DDBJ databases">
        <title>Draft genome of Leeia sp. IMCC25680.</title>
        <authorList>
            <person name="Song J."/>
            <person name="Cho J.-C."/>
        </authorList>
    </citation>
    <scope>NUCLEOTIDE SEQUENCE [LARGE SCALE GENOMIC DNA]</scope>
    <source>
        <strain evidence="7 8">IMCC25680</strain>
    </source>
</reference>
<keyword evidence="8" id="KW-1185">Reference proteome</keyword>
<evidence type="ECO:0000256" key="1">
    <source>
        <dbReference type="ARBA" id="ARBA00004459"/>
    </source>
</evidence>
<comment type="subcellular location">
    <subcellularLocation>
        <location evidence="1">Cell outer membrane</location>
        <topology evidence="1">Lipid-anchor</topology>
    </subcellularLocation>
</comment>
<keyword evidence="3" id="KW-0472">Membrane</keyword>
<dbReference type="GO" id="GO:0009279">
    <property type="term" value="C:cell outer membrane"/>
    <property type="evidence" value="ECO:0007669"/>
    <property type="project" value="UniProtKB-SubCell"/>
</dbReference>
<evidence type="ECO:0000256" key="6">
    <source>
        <dbReference type="ARBA" id="ARBA00023288"/>
    </source>
</evidence>
<evidence type="ECO:0000313" key="7">
    <source>
        <dbReference type="EMBL" id="NLR76459.1"/>
    </source>
</evidence>
<keyword evidence="4" id="KW-0564">Palmitate</keyword>
<dbReference type="AlphaFoldDB" id="A0A847SGZ0"/>
<sequence>MAVLPCGLYFGPLHTMRLRLLLLALSCTALVACGIKGPLYLPQDPASQAASAPR</sequence>
<dbReference type="Proteomes" id="UP000587991">
    <property type="component" value="Unassembled WGS sequence"/>
</dbReference>
<keyword evidence="6" id="KW-0449">Lipoprotein</keyword>
<dbReference type="InterPro" id="IPR032831">
    <property type="entry name" value="LptM_cons"/>
</dbReference>
<evidence type="ECO:0000256" key="2">
    <source>
        <dbReference type="ARBA" id="ARBA00022729"/>
    </source>
</evidence>